<comment type="cofactor">
    <cofactor evidence="1">
        <name>Mn(2+)</name>
        <dbReference type="ChEBI" id="CHEBI:29035"/>
    </cofactor>
</comment>
<feature type="binding site" evidence="12">
    <location>
        <position position="156"/>
    </location>
    <ligand>
        <name>ATP</name>
        <dbReference type="ChEBI" id="CHEBI:30616"/>
    </ligand>
</feature>
<dbReference type="FunFam" id="3.30.460.10:FF:000002">
    <property type="entry name" value="Poly(A) polymerase alpha, putative"/>
    <property type="match status" value="1"/>
</dbReference>
<feature type="binding site" evidence="13">
    <location>
        <position position="102"/>
    </location>
    <ligand>
        <name>Mg(2+)</name>
        <dbReference type="ChEBI" id="CHEBI:18420"/>
        <label>2</label>
        <note>catalytic</note>
    </ligand>
</feature>
<feature type="binding site" evidence="12">
    <location>
        <position position="217"/>
    </location>
    <ligand>
        <name>ATP</name>
        <dbReference type="ChEBI" id="CHEBI:30616"/>
    </ligand>
</feature>
<dbReference type="InterPro" id="IPR014492">
    <property type="entry name" value="PolyA_polymerase"/>
</dbReference>
<feature type="binding site" evidence="13">
    <location>
        <position position="104"/>
    </location>
    <ligand>
        <name>Mg(2+)</name>
        <dbReference type="ChEBI" id="CHEBI:18420"/>
        <label>2</label>
        <note>catalytic</note>
    </ligand>
</feature>
<feature type="domain" description="Poly(A) polymerase RNA-binding" evidence="15">
    <location>
        <begin position="355"/>
        <end position="528"/>
    </location>
</feature>
<dbReference type="GO" id="GO:0005524">
    <property type="term" value="F:ATP binding"/>
    <property type="evidence" value="ECO:0007669"/>
    <property type="project" value="UniProtKB-UniRule"/>
</dbReference>
<evidence type="ECO:0000259" key="16">
    <source>
        <dbReference type="Pfam" id="PF04928"/>
    </source>
</evidence>
<comment type="cofactor">
    <cofactor evidence="13">
        <name>Mg(2+)</name>
        <dbReference type="ChEBI" id="CHEBI:18420"/>
    </cofactor>
    <text evidence="13">Binds 2 magnesium ions. Also active with manganese.</text>
</comment>
<dbReference type="InterPro" id="IPR007010">
    <property type="entry name" value="PolA_pol_RNA-bd_dom"/>
</dbReference>
<accession>A0AAD6SRG2</accession>
<comment type="subcellular location">
    <subcellularLocation>
        <location evidence="2 11">Nucleus</location>
    </subcellularLocation>
</comment>
<keyword evidence="7 11" id="KW-0547">Nucleotide-binding</keyword>
<keyword evidence="10 11" id="KW-0539">Nucleus</keyword>
<evidence type="ECO:0000256" key="9">
    <source>
        <dbReference type="ARBA" id="ARBA00022842"/>
    </source>
</evidence>
<dbReference type="InterPro" id="IPR043519">
    <property type="entry name" value="NT_sf"/>
</dbReference>
<evidence type="ECO:0000313" key="18">
    <source>
        <dbReference type="EMBL" id="KAJ7032295.1"/>
    </source>
</evidence>
<feature type="binding site" evidence="13">
    <location>
        <position position="102"/>
    </location>
    <ligand>
        <name>Mg(2+)</name>
        <dbReference type="ChEBI" id="CHEBI:18420"/>
        <label>1</label>
        <note>catalytic</note>
    </ligand>
</feature>
<dbReference type="GO" id="GO:0003723">
    <property type="term" value="F:RNA binding"/>
    <property type="evidence" value="ECO:0007669"/>
    <property type="project" value="UniProtKB-UniRule"/>
</dbReference>
<feature type="binding site" evidence="13">
    <location>
        <position position="156"/>
    </location>
    <ligand>
        <name>Mg(2+)</name>
        <dbReference type="ChEBI" id="CHEBI:18420"/>
        <label>2</label>
        <note>catalytic</note>
    </ligand>
</feature>
<evidence type="ECO:0000256" key="10">
    <source>
        <dbReference type="ARBA" id="ARBA00023242"/>
    </source>
</evidence>
<dbReference type="InterPro" id="IPR011068">
    <property type="entry name" value="NuclTrfase_I-like_C"/>
</dbReference>
<dbReference type="Gene3D" id="1.10.1410.10">
    <property type="match status" value="1"/>
</dbReference>
<feature type="domain" description="Poly(A) polymerase nucleotidyltransferase" evidence="17">
    <location>
        <begin position="10"/>
        <end position="203"/>
    </location>
</feature>
<evidence type="ECO:0000256" key="3">
    <source>
        <dbReference type="ARBA" id="ARBA00010912"/>
    </source>
</evidence>
<protein>
    <recommendedName>
        <fullName evidence="11">Poly(A) polymerase</fullName>
        <ecNumber evidence="11">2.7.7.19</ecNumber>
    </recommendedName>
</protein>
<organism evidence="18 19">
    <name type="scientific">Mycena alexandri</name>
    <dbReference type="NCBI Taxonomy" id="1745969"/>
    <lineage>
        <taxon>Eukaryota</taxon>
        <taxon>Fungi</taxon>
        <taxon>Dikarya</taxon>
        <taxon>Basidiomycota</taxon>
        <taxon>Agaricomycotina</taxon>
        <taxon>Agaricomycetes</taxon>
        <taxon>Agaricomycetidae</taxon>
        <taxon>Agaricales</taxon>
        <taxon>Marasmiineae</taxon>
        <taxon>Mycenaceae</taxon>
        <taxon>Mycena</taxon>
    </lineage>
</organism>
<dbReference type="PANTHER" id="PTHR10682:SF10">
    <property type="entry name" value="POLYNUCLEOTIDE ADENYLYLTRANSFERASE"/>
    <property type="match status" value="1"/>
</dbReference>
<dbReference type="Gene3D" id="3.30.460.10">
    <property type="entry name" value="Beta Polymerase, domain 2"/>
    <property type="match status" value="1"/>
</dbReference>
<dbReference type="Gene3D" id="3.30.70.590">
    <property type="entry name" value="Poly(A) polymerase predicted RNA binding domain"/>
    <property type="match status" value="1"/>
</dbReference>
<dbReference type="Proteomes" id="UP001218188">
    <property type="component" value="Unassembled WGS sequence"/>
</dbReference>
<keyword evidence="6 13" id="KW-0479">Metal-binding</keyword>
<dbReference type="GO" id="GO:0046872">
    <property type="term" value="F:metal ion binding"/>
    <property type="evidence" value="ECO:0007669"/>
    <property type="project" value="UniProtKB-KW"/>
</dbReference>
<keyword evidence="19" id="KW-1185">Reference proteome</keyword>
<feature type="binding site" evidence="13">
    <location>
        <position position="104"/>
    </location>
    <ligand>
        <name>Mg(2+)</name>
        <dbReference type="ChEBI" id="CHEBI:18420"/>
        <label>1</label>
        <note>catalytic</note>
    </ligand>
</feature>
<feature type="region of interest" description="Disordered" evidence="14">
    <location>
        <begin position="523"/>
        <end position="559"/>
    </location>
</feature>
<evidence type="ECO:0000256" key="14">
    <source>
        <dbReference type="SAM" id="MobiDB-lite"/>
    </source>
</evidence>
<dbReference type="FunFam" id="1.10.1410.10:FF:000001">
    <property type="entry name" value="Putative poly(A) polymerase gamma"/>
    <property type="match status" value="1"/>
</dbReference>
<dbReference type="SUPFAM" id="SSF81631">
    <property type="entry name" value="PAP/OAS1 substrate-binding domain"/>
    <property type="match status" value="1"/>
</dbReference>
<dbReference type="InterPro" id="IPR048840">
    <property type="entry name" value="PolA_pol_NTPase"/>
</dbReference>
<feature type="domain" description="Poly(A) polymerase central" evidence="16">
    <location>
        <begin position="208"/>
        <end position="353"/>
    </location>
</feature>
<dbReference type="EC" id="2.7.7.19" evidence="11"/>
<gene>
    <name evidence="18" type="ORF">C8F04DRAFT_1107858</name>
</gene>
<evidence type="ECO:0000256" key="2">
    <source>
        <dbReference type="ARBA" id="ARBA00004123"/>
    </source>
</evidence>
<dbReference type="GO" id="GO:1990817">
    <property type="term" value="F:poly(A) RNA polymerase activity"/>
    <property type="evidence" value="ECO:0007669"/>
    <property type="project" value="UniProtKB-UniRule"/>
</dbReference>
<dbReference type="PIRSF" id="PIRSF018425">
    <property type="entry name" value="PolyA_polymerase"/>
    <property type="match status" value="1"/>
</dbReference>
<dbReference type="InterPro" id="IPR007012">
    <property type="entry name" value="PolA_pol_cen_dom"/>
</dbReference>
<dbReference type="Pfam" id="PF20750">
    <property type="entry name" value="PAP_NTPase"/>
    <property type="match status" value="1"/>
</dbReference>
<proteinExistence type="inferred from homology"/>
<keyword evidence="8 11" id="KW-0067">ATP-binding</keyword>
<dbReference type="Pfam" id="PF04928">
    <property type="entry name" value="PAP_central"/>
    <property type="match status" value="1"/>
</dbReference>
<dbReference type="GO" id="GO:0031123">
    <property type="term" value="P:RNA 3'-end processing"/>
    <property type="evidence" value="ECO:0007669"/>
    <property type="project" value="InterPro"/>
</dbReference>
<sequence length="559" mass="61689">MAANEKGYWGVTPPISVQASSEREREITTTLMEELRRQNSFETDEESRRREIVLGRVAALVKKFVKEVSIAKGLSEAAANAAGGKIFTFGSYRLGVHNPGSDIDTVCVVPKHVTRDDFFKVFEPMVRGMDGATEVAGVPEAFVPIIGAKISGISLDLLIAPIGMSSIPDDLSLKDNSVLKNLDENVVRSVNGTRLADELLSLIPNVQVFRDALRCIKLWAQRKAISSNVNGFLGGVAWAMLVARICQLYPNAVAGAIVARFFTVMSKWQWPQPVLLKQIEEGPLQVRVWNPQLYPSDRAHRMPIITPNYPSMCATHNVSRSTLVILTEQIQSGAEIVDKVITGAASWSELFSKHDFFHRYRNYIQVVALTRDPQQQIKWAGTVESRLRHLVMKLEFVDNLRLAHPFVKGFNRVVRCASEEEARAILLGQPPASPDAEGAEDDPATAAAENVAAPHKVYFTAFFVGLAVRPKDPDNAAPRRLDVSFSISEFVKMVKGETFDEATMGIVLKHIRSTALPDYVFDPGEREAKITGKRSKKSLGGTGRDTPNKKPRLSSASVQ</sequence>
<dbReference type="SUPFAM" id="SSF81301">
    <property type="entry name" value="Nucleotidyltransferase"/>
    <property type="match status" value="1"/>
</dbReference>
<evidence type="ECO:0000256" key="4">
    <source>
        <dbReference type="ARBA" id="ARBA00022664"/>
    </source>
</evidence>
<evidence type="ECO:0000256" key="6">
    <source>
        <dbReference type="ARBA" id="ARBA00022723"/>
    </source>
</evidence>
<dbReference type="CDD" id="cd05402">
    <property type="entry name" value="NT_PAP_TUTase"/>
    <property type="match status" value="1"/>
</dbReference>
<evidence type="ECO:0000256" key="5">
    <source>
        <dbReference type="ARBA" id="ARBA00022679"/>
    </source>
</evidence>
<evidence type="ECO:0000256" key="12">
    <source>
        <dbReference type="PIRSR" id="PIRSR018425-1"/>
    </source>
</evidence>
<evidence type="ECO:0000256" key="13">
    <source>
        <dbReference type="PIRSR" id="PIRSR018425-2"/>
    </source>
</evidence>
<dbReference type="PANTHER" id="PTHR10682">
    <property type="entry name" value="POLY A POLYMERASE"/>
    <property type="match status" value="1"/>
</dbReference>
<reference evidence="18" key="1">
    <citation type="submission" date="2023-03" db="EMBL/GenBank/DDBJ databases">
        <title>Massive genome expansion in bonnet fungi (Mycena s.s.) driven by repeated elements and novel gene families across ecological guilds.</title>
        <authorList>
            <consortium name="Lawrence Berkeley National Laboratory"/>
            <person name="Harder C.B."/>
            <person name="Miyauchi S."/>
            <person name="Viragh M."/>
            <person name="Kuo A."/>
            <person name="Thoen E."/>
            <person name="Andreopoulos B."/>
            <person name="Lu D."/>
            <person name="Skrede I."/>
            <person name="Drula E."/>
            <person name="Henrissat B."/>
            <person name="Morin E."/>
            <person name="Kohler A."/>
            <person name="Barry K."/>
            <person name="LaButti K."/>
            <person name="Morin E."/>
            <person name="Salamov A."/>
            <person name="Lipzen A."/>
            <person name="Mereny Z."/>
            <person name="Hegedus B."/>
            <person name="Baldrian P."/>
            <person name="Stursova M."/>
            <person name="Weitz H."/>
            <person name="Taylor A."/>
            <person name="Grigoriev I.V."/>
            <person name="Nagy L.G."/>
            <person name="Martin F."/>
            <person name="Kauserud H."/>
        </authorList>
    </citation>
    <scope>NUCLEOTIDE SEQUENCE</scope>
    <source>
        <strain evidence="18">CBHHK200</strain>
    </source>
</reference>
<feature type="binding site" evidence="12">
    <location>
        <begin position="235"/>
        <end position="236"/>
    </location>
    <ligand>
        <name>ATP</name>
        <dbReference type="ChEBI" id="CHEBI:30616"/>
    </ligand>
</feature>
<evidence type="ECO:0000313" key="19">
    <source>
        <dbReference type="Proteomes" id="UP001218188"/>
    </source>
</evidence>
<comment type="similarity">
    <text evidence="3 11">Belongs to the poly(A) polymerase family.</text>
</comment>
<comment type="function">
    <text evidence="11">Polymerase that creates the 3'-poly(A) tail of mRNA's.</text>
</comment>
<evidence type="ECO:0000256" key="7">
    <source>
        <dbReference type="ARBA" id="ARBA00022741"/>
    </source>
</evidence>
<evidence type="ECO:0000256" key="11">
    <source>
        <dbReference type="PIRNR" id="PIRNR018425"/>
    </source>
</evidence>
<dbReference type="GO" id="GO:0006397">
    <property type="term" value="P:mRNA processing"/>
    <property type="evidence" value="ECO:0007669"/>
    <property type="project" value="UniProtKB-KW"/>
</dbReference>
<dbReference type="GO" id="GO:0005634">
    <property type="term" value="C:nucleus"/>
    <property type="evidence" value="ECO:0007669"/>
    <property type="project" value="UniProtKB-SubCell"/>
</dbReference>
<comment type="caution">
    <text evidence="18">The sequence shown here is derived from an EMBL/GenBank/DDBJ whole genome shotgun (WGS) entry which is preliminary data.</text>
</comment>
<dbReference type="EMBL" id="JARJCM010000074">
    <property type="protein sequence ID" value="KAJ7032295.1"/>
    <property type="molecule type" value="Genomic_DNA"/>
</dbReference>
<comment type="catalytic activity">
    <reaction evidence="11">
        <text>RNA(n) + ATP = RNA(n)-3'-adenine ribonucleotide + diphosphate</text>
        <dbReference type="Rhea" id="RHEA:11332"/>
        <dbReference type="Rhea" id="RHEA-COMP:14527"/>
        <dbReference type="Rhea" id="RHEA-COMP:17347"/>
        <dbReference type="ChEBI" id="CHEBI:30616"/>
        <dbReference type="ChEBI" id="CHEBI:33019"/>
        <dbReference type="ChEBI" id="CHEBI:140395"/>
        <dbReference type="ChEBI" id="CHEBI:173115"/>
        <dbReference type="EC" id="2.7.7.19"/>
    </reaction>
</comment>
<evidence type="ECO:0000259" key="17">
    <source>
        <dbReference type="Pfam" id="PF20750"/>
    </source>
</evidence>
<keyword evidence="4 11" id="KW-0507">mRNA processing</keyword>
<feature type="binding site" evidence="12">
    <location>
        <begin position="102"/>
        <end position="104"/>
    </location>
    <ligand>
        <name>ATP</name>
        <dbReference type="ChEBI" id="CHEBI:30616"/>
    </ligand>
</feature>
<feature type="binding site" evidence="12">
    <location>
        <begin position="89"/>
        <end position="91"/>
    </location>
    <ligand>
        <name>ATP</name>
        <dbReference type="ChEBI" id="CHEBI:30616"/>
    </ligand>
</feature>
<dbReference type="Pfam" id="PF04926">
    <property type="entry name" value="PAP_RNA-bind"/>
    <property type="match status" value="1"/>
</dbReference>
<dbReference type="SUPFAM" id="SSF55003">
    <property type="entry name" value="PAP/Archaeal CCA-adding enzyme, C-terminal domain"/>
    <property type="match status" value="1"/>
</dbReference>
<keyword evidence="5 11" id="KW-0808">Transferase</keyword>
<evidence type="ECO:0000256" key="8">
    <source>
        <dbReference type="ARBA" id="ARBA00022840"/>
    </source>
</evidence>
<dbReference type="AlphaFoldDB" id="A0AAD6SRG2"/>
<evidence type="ECO:0000259" key="15">
    <source>
        <dbReference type="Pfam" id="PF04926"/>
    </source>
</evidence>
<name>A0AAD6SRG2_9AGAR</name>
<evidence type="ECO:0000256" key="1">
    <source>
        <dbReference type="ARBA" id="ARBA00001936"/>
    </source>
</evidence>
<keyword evidence="9 13" id="KW-0460">Magnesium</keyword>